<dbReference type="InterPro" id="IPR011051">
    <property type="entry name" value="RmlC_Cupin_sf"/>
</dbReference>
<dbReference type="Pfam" id="PF11699">
    <property type="entry name" value="CENP-C_C"/>
    <property type="match status" value="1"/>
</dbReference>
<dbReference type="OrthoDB" id="1939643at2759"/>
<protein>
    <submittedName>
        <fullName evidence="3">Mitotic fidelity of chromosome transmission-protein</fullName>
    </submittedName>
</protein>
<evidence type="ECO:0000313" key="3">
    <source>
        <dbReference type="EMBL" id="KAJ1967431.1"/>
    </source>
</evidence>
<feature type="region of interest" description="Disordered" evidence="1">
    <location>
        <begin position="310"/>
        <end position="445"/>
    </location>
</feature>
<feature type="compositionally biased region" description="Basic and acidic residues" evidence="1">
    <location>
        <begin position="115"/>
        <end position="137"/>
    </location>
</feature>
<feature type="domain" description="Mif2/CENP-C cupin" evidence="2">
    <location>
        <begin position="656"/>
        <end position="738"/>
    </location>
</feature>
<reference evidence="3" key="1">
    <citation type="submission" date="2022-07" db="EMBL/GenBank/DDBJ databases">
        <title>Phylogenomic reconstructions and comparative analyses of Kickxellomycotina fungi.</title>
        <authorList>
            <person name="Reynolds N.K."/>
            <person name="Stajich J.E."/>
            <person name="Barry K."/>
            <person name="Grigoriev I.V."/>
            <person name="Crous P."/>
            <person name="Smith M.E."/>
        </authorList>
    </citation>
    <scope>NUCLEOTIDE SEQUENCE</scope>
    <source>
        <strain evidence="3">RSA 1196</strain>
    </source>
</reference>
<feature type="compositionally biased region" description="Polar residues" evidence="1">
    <location>
        <begin position="466"/>
        <end position="502"/>
    </location>
</feature>
<feature type="compositionally biased region" description="Polar residues" evidence="1">
    <location>
        <begin position="241"/>
        <end position="250"/>
    </location>
</feature>
<feature type="region of interest" description="Disordered" evidence="1">
    <location>
        <begin position="84"/>
        <end position="137"/>
    </location>
</feature>
<dbReference type="Proteomes" id="UP001150925">
    <property type="component" value="Unassembled WGS sequence"/>
</dbReference>
<organism evidence="3 4">
    <name type="scientific">Dispira parvispora</name>
    <dbReference type="NCBI Taxonomy" id="1520584"/>
    <lineage>
        <taxon>Eukaryota</taxon>
        <taxon>Fungi</taxon>
        <taxon>Fungi incertae sedis</taxon>
        <taxon>Zoopagomycota</taxon>
        <taxon>Kickxellomycotina</taxon>
        <taxon>Dimargaritomycetes</taxon>
        <taxon>Dimargaritales</taxon>
        <taxon>Dimargaritaceae</taxon>
        <taxon>Dispira</taxon>
    </lineage>
</organism>
<dbReference type="AlphaFoldDB" id="A0A9W8AU17"/>
<feature type="compositionally biased region" description="Polar residues" evidence="1">
    <location>
        <begin position="383"/>
        <end position="398"/>
    </location>
</feature>
<feature type="region of interest" description="Disordered" evidence="1">
    <location>
        <begin position="460"/>
        <end position="592"/>
    </location>
</feature>
<evidence type="ECO:0000313" key="4">
    <source>
        <dbReference type="Proteomes" id="UP001150925"/>
    </source>
</evidence>
<feature type="compositionally biased region" description="Basic and acidic residues" evidence="1">
    <location>
        <begin position="512"/>
        <end position="521"/>
    </location>
</feature>
<sequence length="745" mass="81397">MDVYTPEPRKKLRLLRTVAKDSNGFEDLESFRAAFGEADPTPFPKAQPSPLADSDYCALSPSADQTLTVASGMDTVLPQDVSVSRKGPSITTLNNGIEPPVTTPPTGQDSTLDTPRTEHRRLGTDPSTRKANPDTLDKRATTPLVVSPPLPLASRMIPSVEVPPYKGSVPLKTPSIEDVRRRLTFAPSPCDVPSVPKDRSPTRTGSLADNPADLSGFTSPEVPSPAPRGLLPQILQYHHSSQDNTNYSAEESQEFPPDKPLTKPVNVSAVIPAAQRDNRQLQKPIDVKRRMQGRGRKRVVAVARRVNHEPSALAVSSSQPSMAKENTGIPETVENNRDLSIHQSARGKRGSRGGRGRGRGRGRGGSAKRAPGHTIGPNPFSFDYNQELATPDRSSTPVRQKKRRGKGYTKDPDFEEVHEEQSNHTVNSSESSIRRSKRNPTSRRDYFEMQFPNYMRKLSAHGQNAVKATSPQSPGVDTMTPTGKSSTRNQSPTQPASTTSGEFSKKQKRKRTTSEATKEPVVEIATPPHEVMDNADYIDAGSPLLPESPLAGRPPSESPKQPRKEAPALIKTSPPVATRSVATSTSPTAVKPGLFTEVPEVDYQQLPATPTASGDTTDCLEGTVRDHVTKGTRTMTLAWSGYSVRPALVLGKTFLFKECLRLDDWLHSGVVVIQIRGEKSINRARDAALIFYVTYGKCQVQIENNVFYVEDGDQFMVPPDNQYRIVNVSHSSATLFYICAKIPTV</sequence>
<evidence type="ECO:0000259" key="2">
    <source>
        <dbReference type="Pfam" id="PF11699"/>
    </source>
</evidence>
<name>A0A9W8AU17_9FUNG</name>
<gene>
    <name evidence="3" type="primary">MIF2</name>
    <name evidence="3" type="ORF">IWQ62_001862</name>
</gene>
<dbReference type="InterPro" id="IPR025974">
    <property type="entry name" value="Mif2/CENP-C_cupin"/>
</dbReference>
<feature type="compositionally biased region" description="Polar residues" evidence="1">
    <location>
        <begin position="104"/>
        <end position="114"/>
    </location>
</feature>
<dbReference type="EMBL" id="JANBPY010000339">
    <property type="protein sequence ID" value="KAJ1967431.1"/>
    <property type="molecule type" value="Genomic_DNA"/>
</dbReference>
<feature type="compositionally biased region" description="Basic residues" evidence="1">
    <location>
        <begin position="345"/>
        <end position="362"/>
    </location>
</feature>
<feature type="region of interest" description="Disordered" evidence="1">
    <location>
        <begin position="186"/>
        <end position="229"/>
    </location>
</feature>
<accession>A0A9W8AU17</accession>
<keyword evidence="4" id="KW-1185">Reference proteome</keyword>
<proteinExistence type="predicted"/>
<evidence type="ECO:0000256" key="1">
    <source>
        <dbReference type="SAM" id="MobiDB-lite"/>
    </source>
</evidence>
<dbReference type="Gene3D" id="2.60.120.10">
    <property type="entry name" value="Jelly Rolls"/>
    <property type="match status" value="1"/>
</dbReference>
<dbReference type="SUPFAM" id="SSF51182">
    <property type="entry name" value="RmlC-like cupins"/>
    <property type="match status" value="1"/>
</dbReference>
<comment type="caution">
    <text evidence="3">The sequence shown here is derived from an EMBL/GenBank/DDBJ whole genome shotgun (WGS) entry which is preliminary data.</text>
</comment>
<dbReference type="InterPro" id="IPR014710">
    <property type="entry name" value="RmlC-like_jellyroll"/>
</dbReference>
<feature type="region of interest" description="Disordered" evidence="1">
    <location>
        <begin position="241"/>
        <end position="263"/>
    </location>
</feature>